<dbReference type="SUPFAM" id="SSF81383">
    <property type="entry name" value="F-box domain"/>
    <property type="match status" value="1"/>
</dbReference>
<gene>
    <name evidence="2" type="ORF">CEP52_016940</name>
</gene>
<keyword evidence="3" id="KW-1185">Reference proteome</keyword>
<dbReference type="AlphaFoldDB" id="A0A428RYF7"/>
<protein>
    <recommendedName>
        <fullName evidence="1">F-box domain-containing protein</fullName>
    </recommendedName>
</protein>
<dbReference type="PROSITE" id="PS50181">
    <property type="entry name" value="FBOX"/>
    <property type="match status" value="1"/>
</dbReference>
<name>A0A428RYF7_9HYPO</name>
<feature type="domain" description="F-box" evidence="1">
    <location>
        <begin position="57"/>
        <end position="102"/>
    </location>
</feature>
<dbReference type="InterPro" id="IPR001810">
    <property type="entry name" value="F-box_dom"/>
</dbReference>
<sequence>MPSNLFWKLTHWDRLPVGSPRYPKLRECASKLDIAIKLHLSKMRQVTRFIRAMEDKDCRLFELPEELLLEILELLPHSSLYLLRQTCTTFRRLIMDAAFRDFNLDFSRPLDESSCITQAGHEQRRMIRDVLARRTHCKHCNRSRENGRFKEKMMELYEPMFCRVHVYLSMGVDWQNMDLLTPLWLFNLDFDGPYMLPKRRRKKKTRHPVFDKEMKHVLWCDSPGCATGLELRWMRMVKTVYNETRGCRKVKSTDKFDLAEFSSSRWLSLEYDAFL</sequence>
<evidence type="ECO:0000313" key="3">
    <source>
        <dbReference type="Proteomes" id="UP000287144"/>
    </source>
</evidence>
<evidence type="ECO:0000259" key="1">
    <source>
        <dbReference type="PROSITE" id="PS50181"/>
    </source>
</evidence>
<dbReference type="EMBL" id="NKCK01000412">
    <property type="protein sequence ID" value="RSL82557.1"/>
    <property type="molecule type" value="Genomic_DNA"/>
</dbReference>
<organism evidence="2 3">
    <name type="scientific">Fusarium oligoseptatum</name>
    <dbReference type="NCBI Taxonomy" id="2604345"/>
    <lineage>
        <taxon>Eukaryota</taxon>
        <taxon>Fungi</taxon>
        <taxon>Dikarya</taxon>
        <taxon>Ascomycota</taxon>
        <taxon>Pezizomycotina</taxon>
        <taxon>Sordariomycetes</taxon>
        <taxon>Hypocreomycetidae</taxon>
        <taxon>Hypocreales</taxon>
        <taxon>Nectriaceae</taxon>
        <taxon>Fusarium</taxon>
        <taxon>Fusarium solani species complex</taxon>
    </lineage>
</organism>
<dbReference type="Pfam" id="PF12937">
    <property type="entry name" value="F-box-like"/>
    <property type="match status" value="1"/>
</dbReference>
<dbReference type="Gene3D" id="1.20.1280.50">
    <property type="match status" value="1"/>
</dbReference>
<accession>A0A428RYF7</accession>
<proteinExistence type="predicted"/>
<comment type="caution">
    <text evidence="2">The sequence shown here is derived from an EMBL/GenBank/DDBJ whole genome shotgun (WGS) entry which is preliminary data.</text>
</comment>
<reference evidence="2 3" key="1">
    <citation type="submission" date="2017-06" db="EMBL/GenBank/DDBJ databases">
        <title>Comparative genomic analysis of Ambrosia Fusariam Clade fungi.</title>
        <authorList>
            <person name="Stajich J.E."/>
            <person name="Carrillo J."/>
            <person name="Kijimoto T."/>
            <person name="Eskalen A."/>
            <person name="O'Donnell K."/>
            <person name="Kasson M."/>
        </authorList>
    </citation>
    <scope>NUCLEOTIDE SEQUENCE [LARGE SCALE GENOMIC DNA]</scope>
    <source>
        <strain evidence="2 3">NRRL62579</strain>
    </source>
</reference>
<dbReference type="InterPro" id="IPR036047">
    <property type="entry name" value="F-box-like_dom_sf"/>
</dbReference>
<dbReference type="Proteomes" id="UP000287144">
    <property type="component" value="Unassembled WGS sequence"/>
</dbReference>
<evidence type="ECO:0000313" key="2">
    <source>
        <dbReference type="EMBL" id="RSL82557.1"/>
    </source>
</evidence>